<sequence>MTFFLLASCLSGLVVQSRKLPDTDSSPASDTDDRRLPILIGVPPSAGVLCDSRLRFRLLKLTGSESRRSTAGVCAMLSK</sequence>
<accession>A0A2M4DIC1</accession>
<name>A0A2M4DIC1_ANODA</name>
<dbReference type="EMBL" id="GGFL01013128">
    <property type="protein sequence ID" value="MBW77306.1"/>
    <property type="molecule type" value="Transcribed_RNA"/>
</dbReference>
<proteinExistence type="predicted"/>
<evidence type="ECO:0000256" key="1">
    <source>
        <dbReference type="SAM" id="SignalP"/>
    </source>
</evidence>
<evidence type="ECO:0000313" key="2">
    <source>
        <dbReference type="EMBL" id="MBW77306.1"/>
    </source>
</evidence>
<dbReference type="AlphaFoldDB" id="A0A2M4DIC1"/>
<protein>
    <submittedName>
        <fullName evidence="2">Putative secreted protein</fullName>
    </submittedName>
</protein>
<feature type="signal peptide" evidence="1">
    <location>
        <begin position="1"/>
        <end position="17"/>
    </location>
</feature>
<reference evidence="2" key="1">
    <citation type="submission" date="2018-01" db="EMBL/GenBank/DDBJ databases">
        <title>An insight into the sialome of Amazonian anophelines.</title>
        <authorList>
            <person name="Ribeiro J.M."/>
            <person name="Scarpassa V."/>
            <person name="Calvo E."/>
        </authorList>
    </citation>
    <scope>NUCLEOTIDE SEQUENCE</scope>
</reference>
<organism evidence="2">
    <name type="scientific">Anopheles darlingi</name>
    <name type="common">Mosquito</name>
    <dbReference type="NCBI Taxonomy" id="43151"/>
    <lineage>
        <taxon>Eukaryota</taxon>
        <taxon>Metazoa</taxon>
        <taxon>Ecdysozoa</taxon>
        <taxon>Arthropoda</taxon>
        <taxon>Hexapoda</taxon>
        <taxon>Insecta</taxon>
        <taxon>Pterygota</taxon>
        <taxon>Neoptera</taxon>
        <taxon>Endopterygota</taxon>
        <taxon>Diptera</taxon>
        <taxon>Nematocera</taxon>
        <taxon>Culicoidea</taxon>
        <taxon>Culicidae</taxon>
        <taxon>Anophelinae</taxon>
        <taxon>Anopheles</taxon>
    </lineage>
</organism>
<feature type="chain" id="PRO_5014617387" evidence="1">
    <location>
        <begin position="18"/>
        <end position="79"/>
    </location>
</feature>
<keyword evidence="1" id="KW-0732">Signal</keyword>